<reference evidence="1 2" key="1">
    <citation type="submission" date="2013-02" db="EMBL/GenBank/DDBJ databases">
        <title>The Genome Sequence of Acinetobacter beijerinckii ANC 3835.</title>
        <authorList>
            <consortium name="The Broad Institute Genome Sequencing Platform"/>
            <consortium name="The Broad Institute Genome Sequencing Center for Infectious Disease"/>
            <person name="Cerqueira G."/>
            <person name="Feldgarden M."/>
            <person name="Courvalin P."/>
            <person name="Perichon B."/>
            <person name="Grillot-Courvalin C."/>
            <person name="Clermont D."/>
            <person name="Rocha E."/>
            <person name="Yoon E.-J."/>
            <person name="Nemec A."/>
            <person name="Walker B."/>
            <person name="Young S.K."/>
            <person name="Zeng Q."/>
            <person name="Gargeya S."/>
            <person name="Fitzgerald M."/>
            <person name="Haas B."/>
            <person name="Abouelleil A."/>
            <person name="Alvarado L."/>
            <person name="Arachchi H.M."/>
            <person name="Berlin A.M."/>
            <person name="Chapman S.B."/>
            <person name="Dewar J."/>
            <person name="Goldberg J."/>
            <person name="Griggs A."/>
            <person name="Gujja S."/>
            <person name="Hansen M."/>
            <person name="Howarth C."/>
            <person name="Imamovic A."/>
            <person name="Larimer J."/>
            <person name="McCowan C."/>
            <person name="Murphy C."/>
            <person name="Neiman D."/>
            <person name="Pearson M."/>
            <person name="Priest M."/>
            <person name="Roberts A."/>
            <person name="Saif S."/>
            <person name="Shea T."/>
            <person name="Sisk P."/>
            <person name="Sykes S."/>
            <person name="Wortman J."/>
            <person name="Nusbaum C."/>
            <person name="Birren B."/>
        </authorList>
    </citation>
    <scope>NUCLEOTIDE SEQUENCE [LARGE SCALE GENOMIC DNA]</scope>
    <source>
        <strain evidence="1 2">ANC 3835</strain>
    </source>
</reference>
<dbReference type="AlphaFoldDB" id="N9F5X3"/>
<comment type="caution">
    <text evidence="1">The sequence shown here is derived from an EMBL/GenBank/DDBJ whole genome shotgun (WGS) entry which is preliminary data.</text>
</comment>
<proteinExistence type="predicted"/>
<gene>
    <name evidence="1" type="ORF">F934_03202</name>
</gene>
<evidence type="ECO:0000313" key="2">
    <source>
        <dbReference type="Proteomes" id="UP000018417"/>
    </source>
</evidence>
<sequence>MSVLFFLIIASILSIVVGRVGTVLLQNQEA</sequence>
<name>N9F5X3_9GAMM</name>
<dbReference type="HOGENOM" id="CLU_220556_1_0_6"/>
<evidence type="ECO:0000313" key="1">
    <source>
        <dbReference type="EMBL" id="ENW02695.1"/>
    </source>
</evidence>
<organism evidence="1 2">
    <name type="scientific">Acinetobacter beijerinckii ANC 3835</name>
    <dbReference type="NCBI Taxonomy" id="1217649"/>
    <lineage>
        <taxon>Bacteria</taxon>
        <taxon>Pseudomonadati</taxon>
        <taxon>Pseudomonadota</taxon>
        <taxon>Gammaproteobacteria</taxon>
        <taxon>Moraxellales</taxon>
        <taxon>Moraxellaceae</taxon>
        <taxon>Acinetobacter</taxon>
    </lineage>
</organism>
<dbReference type="Proteomes" id="UP000018417">
    <property type="component" value="Unassembled WGS sequence"/>
</dbReference>
<accession>N9F5X3</accession>
<dbReference type="EMBL" id="APQK01000018">
    <property type="protein sequence ID" value="ENW02695.1"/>
    <property type="molecule type" value="Genomic_DNA"/>
</dbReference>
<protein>
    <submittedName>
        <fullName evidence="1">Uncharacterized protein</fullName>
    </submittedName>
</protein>